<protein>
    <submittedName>
        <fullName evidence="2">Uncharacterized protein</fullName>
    </submittedName>
</protein>
<reference evidence="2 3" key="1">
    <citation type="submission" date="2018-02" db="EMBL/GenBank/DDBJ databases">
        <title>Genomic Encyclopedia of Archaeal and Bacterial Type Strains, Phase II (KMG-II): from individual species to whole genera.</title>
        <authorList>
            <person name="Goeker M."/>
        </authorList>
    </citation>
    <scope>NUCLEOTIDE SEQUENCE [LARGE SCALE GENOMIC DNA]</scope>
    <source>
        <strain evidence="2 3">DSM 16809</strain>
    </source>
</reference>
<evidence type="ECO:0000256" key="1">
    <source>
        <dbReference type="SAM" id="SignalP"/>
    </source>
</evidence>
<dbReference type="RefSeq" id="WP_104515100.1">
    <property type="nucleotide sequence ID" value="NZ_MQVW01000002.1"/>
</dbReference>
<proteinExistence type="predicted"/>
<dbReference type="AlphaFoldDB" id="A0A2S6INS1"/>
<feature type="chain" id="PRO_5015671174" evidence="1">
    <location>
        <begin position="18"/>
        <end position="247"/>
    </location>
</feature>
<gene>
    <name evidence="2" type="ORF">LY01_01408</name>
</gene>
<evidence type="ECO:0000313" key="3">
    <source>
        <dbReference type="Proteomes" id="UP000239002"/>
    </source>
</evidence>
<name>A0A2S6INS1_9FLAO</name>
<keyword evidence="3" id="KW-1185">Reference proteome</keyword>
<feature type="signal peptide" evidence="1">
    <location>
        <begin position="1"/>
        <end position="17"/>
    </location>
</feature>
<sequence>MKLLIWTLLLFTNVAIAQSNEKFLTDFMFESGLKPENVLDNYNGFDFSEIWTQTENYNILGIIGKEHQRIKIKLISIKKDQTNPNEYFVFGKSCVKGTICDFNGKITLTEIKEVKELHYGVDDEYFEKGIKSQGVLIASYEFAENKEQKHSGIFKGQLYTKWYLTSDKKIEYDNIESIADGYTNNAFIGIWKSYSTGKEKVCNWADFRVPNANRDFDIGAGEFSPSEKYFDKGWANYKPLEIDEWWK</sequence>
<comment type="caution">
    <text evidence="2">The sequence shown here is derived from an EMBL/GenBank/DDBJ whole genome shotgun (WGS) entry which is preliminary data.</text>
</comment>
<keyword evidence="1" id="KW-0732">Signal</keyword>
<dbReference type="OrthoDB" id="880022at2"/>
<organism evidence="2 3">
    <name type="scientific">Nonlabens xylanidelens</name>
    <dbReference type="NCBI Taxonomy" id="191564"/>
    <lineage>
        <taxon>Bacteria</taxon>
        <taxon>Pseudomonadati</taxon>
        <taxon>Bacteroidota</taxon>
        <taxon>Flavobacteriia</taxon>
        <taxon>Flavobacteriales</taxon>
        <taxon>Flavobacteriaceae</taxon>
        <taxon>Nonlabens</taxon>
    </lineage>
</organism>
<dbReference type="EMBL" id="PTJE01000002">
    <property type="protein sequence ID" value="PPK95815.1"/>
    <property type="molecule type" value="Genomic_DNA"/>
</dbReference>
<accession>A0A2S6INS1</accession>
<evidence type="ECO:0000313" key="2">
    <source>
        <dbReference type="EMBL" id="PPK95815.1"/>
    </source>
</evidence>
<dbReference type="Proteomes" id="UP000239002">
    <property type="component" value="Unassembled WGS sequence"/>
</dbReference>